<dbReference type="InterPro" id="IPR050604">
    <property type="entry name" value="PDZ-LIM_domain"/>
</dbReference>
<feature type="region of interest" description="Disordered" evidence="5">
    <location>
        <begin position="85"/>
        <end position="131"/>
    </location>
</feature>
<protein>
    <recommendedName>
        <fullName evidence="6">LIM zinc-binding domain-containing protein</fullName>
    </recommendedName>
</protein>
<feature type="region of interest" description="Disordered" evidence="5">
    <location>
        <begin position="1"/>
        <end position="70"/>
    </location>
</feature>
<dbReference type="PROSITE" id="PS50023">
    <property type="entry name" value="LIM_DOMAIN_2"/>
    <property type="match status" value="3"/>
</dbReference>
<dbReference type="Proteomes" id="UP000504638">
    <property type="component" value="Unplaced"/>
</dbReference>
<proteinExistence type="predicted"/>
<evidence type="ECO:0000259" key="6">
    <source>
        <dbReference type="PROSITE" id="PS50023"/>
    </source>
</evidence>
<feature type="region of interest" description="Disordered" evidence="5">
    <location>
        <begin position="168"/>
        <end position="379"/>
    </location>
</feature>
<dbReference type="FunFam" id="2.10.110.10:FF:000077">
    <property type="entry name" value="LIM domain protein"/>
    <property type="match status" value="1"/>
</dbReference>
<dbReference type="Pfam" id="PF00412">
    <property type="entry name" value="LIM"/>
    <property type="match status" value="3"/>
</dbReference>
<gene>
    <name evidence="7 9" type="ORF">P152DRAFT_504624</name>
</gene>
<evidence type="ECO:0000256" key="4">
    <source>
        <dbReference type="PROSITE-ProRule" id="PRU00125"/>
    </source>
</evidence>
<dbReference type="Gene3D" id="2.10.110.10">
    <property type="entry name" value="Cysteine Rich Protein"/>
    <property type="match status" value="3"/>
</dbReference>
<dbReference type="GO" id="GO:0051371">
    <property type="term" value="F:muscle alpha-actinin binding"/>
    <property type="evidence" value="ECO:0007669"/>
    <property type="project" value="TreeGrafter"/>
</dbReference>
<dbReference type="InterPro" id="IPR001781">
    <property type="entry name" value="Znf_LIM"/>
</dbReference>
<feature type="domain" description="LIM zinc-binding" evidence="6">
    <location>
        <begin position="661"/>
        <end position="721"/>
    </location>
</feature>
<dbReference type="OrthoDB" id="15567at2759"/>
<dbReference type="GO" id="GO:0003779">
    <property type="term" value="F:actin binding"/>
    <property type="evidence" value="ECO:0007669"/>
    <property type="project" value="TreeGrafter"/>
</dbReference>
<feature type="compositionally biased region" description="Low complexity" evidence="5">
    <location>
        <begin position="458"/>
        <end position="475"/>
    </location>
</feature>
<reference evidence="7 9" key="1">
    <citation type="submission" date="2020-01" db="EMBL/GenBank/DDBJ databases">
        <authorList>
            <consortium name="DOE Joint Genome Institute"/>
            <person name="Haridas S."/>
            <person name="Albert R."/>
            <person name="Binder M."/>
            <person name="Bloem J."/>
            <person name="Labutti K."/>
            <person name="Salamov A."/>
            <person name="Andreopoulos B."/>
            <person name="Baker S.E."/>
            <person name="Barry K."/>
            <person name="Bills G."/>
            <person name="Bluhm B.H."/>
            <person name="Cannon C."/>
            <person name="Castanera R."/>
            <person name="Culley D.E."/>
            <person name="Daum C."/>
            <person name="Ezra D."/>
            <person name="Gonzalez J.B."/>
            <person name="Henrissat B."/>
            <person name="Kuo A."/>
            <person name="Liang C."/>
            <person name="Lipzen A."/>
            <person name="Lutzoni F."/>
            <person name="Magnuson J."/>
            <person name="Mondo S."/>
            <person name="Nolan M."/>
            <person name="Ohm R."/>
            <person name="Pangilinan J."/>
            <person name="Park H.-J."/>
            <person name="Ramirez L."/>
            <person name="Alfaro M."/>
            <person name="Sun H."/>
            <person name="Tritt A."/>
            <person name="Yoshinaga Y."/>
            <person name="Zwiers L.-H."/>
            <person name="Turgeon B.G."/>
            <person name="Goodwin S.B."/>
            <person name="Spatafora J.W."/>
            <person name="Crous P.W."/>
            <person name="Grigoriev I.V."/>
        </authorList>
    </citation>
    <scope>NUCLEOTIDE SEQUENCE</scope>
    <source>
        <strain evidence="7 9">CBS 781.70</strain>
    </source>
</reference>
<keyword evidence="8" id="KW-1185">Reference proteome</keyword>
<dbReference type="PANTHER" id="PTHR24214">
    <property type="entry name" value="PDZ AND LIM DOMAIN PROTEIN ZASP"/>
    <property type="match status" value="1"/>
</dbReference>
<name>A0A6G1GH17_9PEZI</name>
<feature type="compositionally biased region" description="Low complexity" evidence="5">
    <location>
        <begin position="427"/>
        <end position="437"/>
    </location>
</feature>
<reference evidence="9" key="3">
    <citation type="submission" date="2025-04" db="UniProtKB">
        <authorList>
            <consortium name="RefSeq"/>
        </authorList>
    </citation>
    <scope>IDENTIFICATION</scope>
    <source>
        <strain evidence="9">CBS 781.70</strain>
    </source>
</reference>
<dbReference type="GO" id="GO:0030036">
    <property type="term" value="P:actin cytoskeleton organization"/>
    <property type="evidence" value="ECO:0007669"/>
    <property type="project" value="TreeGrafter"/>
</dbReference>
<dbReference type="GO" id="GO:0001725">
    <property type="term" value="C:stress fiber"/>
    <property type="evidence" value="ECO:0007669"/>
    <property type="project" value="TreeGrafter"/>
</dbReference>
<feature type="compositionally biased region" description="Polar residues" evidence="5">
    <location>
        <begin position="87"/>
        <end position="97"/>
    </location>
</feature>
<dbReference type="CDD" id="cd08368">
    <property type="entry name" value="LIM"/>
    <property type="match status" value="1"/>
</dbReference>
<evidence type="ECO:0000313" key="8">
    <source>
        <dbReference type="Proteomes" id="UP000504638"/>
    </source>
</evidence>
<feature type="compositionally biased region" description="Polar residues" evidence="5">
    <location>
        <begin position="362"/>
        <end position="376"/>
    </location>
</feature>
<dbReference type="AlphaFoldDB" id="A0A6G1GH17"/>
<reference evidence="9" key="2">
    <citation type="submission" date="2020-04" db="EMBL/GenBank/DDBJ databases">
        <authorList>
            <consortium name="NCBI Genome Project"/>
        </authorList>
    </citation>
    <scope>NUCLEOTIDE SEQUENCE</scope>
    <source>
        <strain evidence="9">CBS 781.70</strain>
    </source>
</reference>
<evidence type="ECO:0000256" key="2">
    <source>
        <dbReference type="ARBA" id="ARBA00022833"/>
    </source>
</evidence>
<feature type="compositionally biased region" description="Low complexity" evidence="5">
    <location>
        <begin position="51"/>
        <end position="70"/>
    </location>
</feature>
<evidence type="ECO:0000313" key="9">
    <source>
        <dbReference type="RefSeq" id="XP_033538974.1"/>
    </source>
</evidence>
<evidence type="ECO:0000256" key="1">
    <source>
        <dbReference type="ARBA" id="ARBA00022723"/>
    </source>
</evidence>
<keyword evidence="1 4" id="KW-0479">Metal-binding</keyword>
<organism evidence="7">
    <name type="scientific">Eremomyces bilateralis CBS 781.70</name>
    <dbReference type="NCBI Taxonomy" id="1392243"/>
    <lineage>
        <taxon>Eukaryota</taxon>
        <taxon>Fungi</taxon>
        <taxon>Dikarya</taxon>
        <taxon>Ascomycota</taxon>
        <taxon>Pezizomycotina</taxon>
        <taxon>Dothideomycetes</taxon>
        <taxon>Dothideomycetes incertae sedis</taxon>
        <taxon>Eremomycetales</taxon>
        <taxon>Eremomycetaceae</taxon>
        <taxon>Eremomyces</taxon>
    </lineage>
</organism>
<feature type="region of interest" description="Disordered" evidence="5">
    <location>
        <begin position="394"/>
        <end position="437"/>
    </location>
</feature>
<evidence type="ECO:0000256" key="5">
    <source>
        <dbReference type="SAM" id="MobiDB-lite"/>
    </source>
</evidence>
<keyword evidence="2 4" id="KW-0862">Zinc</keyword>
<evidence type="ECO:0000313" key="7">
    <source>
        <dbReference type="EMBL" id="KAF1817343.1"/>
    </source>
</evidence>
<sequence length="721" mass="79337">MNTFRSKSPPPGHPGPSYMSAKQVGVYLSELRSNPIPRPNGSRPPPSHFGSIRSQSRSPARPPSISRPQSEIIVGNLNQIVDLPSESALQPSNSISKSRPRSIASFHAGRPLARQPGADTPEPIEIDDLPTSDVDAITYHENGQRLMEKLEARSLRLALEDMDLKEEEKIHADAQDEASELVWRHQNPTPNPNPNAPYSYGTTQKRNYREHLRKGSHGNSVGNGQQENKPPKVEDSGKKLPIQIRRNPFMRARGLKSEDSRPLPQTTRSSPDPEKASTPVPITQSTHSLPQKSTTSPVPDKSSTPVPTARSSRPPTSVLPSESISRSITNAPPEPKPTSDPEELEKRSDDIRAATSKRLSDRSTNLPTPSFVSDNPNRPIVSFKYDWKPKTVELKPEVQQEKPSTDRTPPPLVSTRPIPTISVNETPSISISSPPIPSISVNDTPSISISNPPIPTIAINDTPNPTPTISTSSSPRALPNPSAHRSSQPRTTHITPAGPLRTTTALCTTCALPISGRVISAGGSRFHPPCFACFACGELLECVAFYPEPDAARKERIERYQRGDLEGKEDGGEALDLDPRDGDEGTRFYCHLDFHEKFSPRCKSCKTPIEGEVVVACGAEWHVGHFFCAECGDPFDAKTPFVEKDGYAWCVNCHTNRYSTKCRKCRRPVTDMVINALGAEWHNDCFCCMECNAPFPDGRFFVRSDGTEPICVGCEERRLKR</sequence>
<dbReference type="GO" id="GO:0030695">
    <property type="term" value="F:GTPase regulator activity"/>
    <property type="evidence" value="ECO:0007669"/>
    <property type="project" value="UniProtKB-ARBA"/>
</dbReference>
<feature type="compositionally biased region" description="Basic residues" evidence="5">
    <location>
        <begin position="206"/>
        <end position="216"/>
    </location>
</feature>
<dbReference type="GO" id="GO:0031941">
    <property type="term" value="C:filamentous actin"/>
    <property type="evidence" value="ECO:0007669"/>
    <property type="project" value="TreeGrafter"/>
</dbReference>
<feature type="compositionally biased region" description="Polar residues" evidence="5">
    <location>
        <begin position="217"/>
        <end position="228"/>
    </location>
</feature>
<dbReference type="SMART" id="SM00132">
    <property type="entry name" value="LIM"/>
    <property type="match status" value="3"/>
</dbReference>
<feature type="region of interest" description="Disordered" evidence="5">
    <location>
        <begin position="458"/>
        <end position="499"/>
    </location>
</feature>
<dbReference type="SUPFAM" id="SSF57716">
    <property type="entry name" value="Glucocorticoid receptor-like (DNA-binding domain)"/>
    <property type="match status" value="3"/>
</dbReference>
<dbReference type="PANTHER" id="PTHR24214:SF34">
    <property type="entry name" value="PRICKLE-LIKE PROTEIN 4"/>
    <property type="match status" value="1"/>
</dbReference>
<dbReference type="PROSITE" id="PS00478">
    <property type="entry name" value="LIM_DOMAIN_1"/>
    <property type="match status" value="2"/>
</dbReference>
<feature type="compositionally biased region" description="Pro residues" evidence="5">
    <location>
        <begin position="36"/>
        <end position="47"/>
    </location>
</feature>
<evidence type="ECO:0000256" key="3">
    <source>
        <dbReference type="ARBA" id="ARBA00023038"/>
    </source>
</evidence>
<dbReference type="GeneID" id="54422953"/>
<dbReference type="GO" id="GO:0046872">
    <property type="term" value="F:metal ion binding"/>
    <property type="evidence" value="ECO:0007669"/>
    <property type="project" value="UniProtKB-KW"/>
</dbReference>
<feature type="compositionally biased region" description="Basic and acidic residues" evidence="5">
    <location>
        <begin position="394"/>
        <end position="405"/>
    </location>
</feature>
<feature type="compositionally biased region" description="Basic and acidic residues" evidence="5">
    <location>
        <begin position="229"/>
        <end position="238"/>
    </location>
</feature>
<keyword evidence="3 4" id="KW-0440">LIM domain</keyword>
<feature type="domain" description="LIM zinc-binding" evidence="6">
    <location>
        <begin position="600"/>
        <end position="660"/>
    </location>
</feature>
<feature type="compositionally biased region" description="Polar residues" evidence="5">
    <location>
        <begin position="280"/>
        <end position="330"/>
    </location>
</feature>
<dbReference type="RefSeq" id="XP_033538974.1">
    <property type="nucleotide sequence ID" value="XM_033682383.1"/>
</dbReference>
<feature type="domain" description="LIM zinc-binding" evidence="6">
    <location>
        <begin position="505"/>
        <end position="564"/>
    </location>
</feature>
<feature type="compositionally biased region" description="Polar residues" evidence="5">
    <location>
        <begin position="483"/>
        <end position="494"/>
    </location>
</feature>
<dbReference type="EMBL" id="ML975149">
    <property type="protein sequence ID" value="KAF1817343.1"/>
    <property type="molecule type" value="Genomic_DNA"/>
</dbReference>
<accession>A0A6G1GH17</accession>